<dbReference type="Gene3D" id="2.115.10.20">
    <property type="entry name" value="Glycosyl hydrolase domain, family 43"/>
    <property type="match status" value="1"/>
</dbReference>
<reference evidence="11" key="1">
    <citation type="journal article" date="2020" name="Stud. Mycol.">
        <title>101 Dothideomycetes genomes: a test case for predicting lifestyles and emergence of pathogens.</title>
        <authorList>
            <person name="Haridas S."/>
            <person name="Albert R."/>
            <person name="Binder M."/>
            <person name="Bloem J."/>
            <person name="Labutti K."/>
            <person name="Salamov A."/>
            <person name="Andreopoulos B."/>
            <person name="Baker S."/>
            <person name="Barry K."/>
            <person name="Bills G."/>
            <person name="Bluhm B."/>
            <person name="Cannon C."/>
            <person name="Castanera R."/>
            <person name="Culley D."/>
            <person name="Daum C."/>
            <person name="Ezra D."/>
            <person name="Gonzalez J."/>
            <person name="Henrissat B."/>
            <person name="Kuo A."/>
            <person name="Liang C."/>
            <person name="Lipzen A."/>
            <person name="Lutzoni F."/>
            <person name="Magnuson J."/>
            <person name="Mondo S."/>
            <person name="Nolan M."/>
            <person name="Ohm R."/>
            <person name="Pangilinan J."/>
            <person name="Park H.-J."/>
            <person name="Ramirez L."/>
            <person name="Alfaro M."/>
            <person name="Sun H."/>
            <person name="Tritt A."/>
            <person name="Yoshinaga Y."/>
            <person name="Zwiers L.-H."/>
            <person name="Turgeon B."/>
            <person name="Goodwin S."/>
            <person name="Spatafora J."/>
            <person name="Crous P."/>
            <person name="Grigoriev I."/>
        </authorList>
    </citation>
    <scope>NUCLEOTIDE SEQUENCE</scope>
    <source>
        <strain evidence="11">CBS 269.34</strain>
    </source>
</reference>
<keyword evidence="6 7" id="KW-0326">Glycosidase</keyword>
<feature type="active site" description="Proton donor" evidence="8">
    <location>
        <position position="222"/>
    </location>
</feature>
<dbReference type="PIRSF" id="PIRSF026534">
    <property type="entry name" value="Endo_alpha-L-arabinosidase"/>
    <property type="match status" value="1"/>
</dbReference>
<evidence type="ECO:0000256" key="9">
    <source>
        <dbReference type="PIRSR" id="PIRSR606710-2"/>
    </source>
</evidence>
<protein>
    <recommendedName>
        <fullName evidence="4 7">Arabinan endo-1,5-alpha-L-arabinosidase</fullName>
        <ecNumber evidence="4 7">3.2.1.99</ecNumber>
    </recommendedName>
</protein>
<evidence type="ECO:0000313" key="11">
    <source>
        <dbReference type="EMBL" id="KAF2496797.1"/>
    </source>
</evidence>
<dbReference type="EC" id="3.2.1.99" evidence="4 7"/>
<feature type="chain" id="PRO_5025412814" description="Arabinan endo-1,5-alpha-L-arabinosidase" evidence="10">
    <location>
        <begin position="22"/>
        <end position="350"/>
    </location>
</feature>
<dbReference type="AlphaFoldDB" id="A0A6A6R064"/>
<keyword evidence="10" id="KW-0732">Signal</keyword>
<evidence type="ECO:0000256" key="1">
    <source>
        <dbReference type="ARBA" id="ARBA00000375"/>
    </source>
</evidence>
<organism evidence="11 12">
    <name type="scientific">Lophium mytilinum</name>
    <dbReference type="NCBI Taxonomy" id="390894"/>
    <lineage>
        <taxon>Eukaryota</taxon>
        <taxon>Fungi</taxon>
        <taxon>Dikarya</taxon>
        <taxon>Ascomycota</taxon>
        <taxon>Pezizomycotina</taxon>
        <taxon>Dothideomycetes</taxon>
        <taxon>Pleosporomycetidae</taxon>
        <taxon>Mytilinidiales</taxon>
        <taxon>Mytilinidiaceae</taxon>
        <taxon>Lophium</taxon>
    </lineage>
</organism>
<evidence type="ECO:0000256" key="10">
    <source>
        <dbReference type="SAM" id="SignalP"/>
    </source>
</evidence>
<dbReference type="Pfam" id="PF04616">
    <property type="entry name" value="Glyco_hydro_43"/>
    <property type="match status" value="1"/>
</dbReference>
<comment type="similarity">
    <text evidence="3 7">Belongs to the glycosyl hydrolase 43 family.</text>
</comment>
<dbReference type="GO" id="GO:0046558">
    <property type="term" value="F:arabinan endo-1,5-alpha-L-arabinosidase activity"/>
    <property type="evidence" value="ECO:0007669"/>
    <property type="project" value="UniProtKB-EC"/>
</dbReference>
<dbReference type="SUPFAM" id="SSF75005">
    <property type="entry name" value="Arabinanase/levansucrase/invertase"/>
    <property type="match status" value="1"/>
</dbReference>
<dbReference type="GO" id="GO:0031222">
    <property type="term" value="P:arabinan catabolic process"/>
    <property type="evidence" value="ECO:0007669"/>
    <property type="project" value="UniProtKB-UniPathway"/>
</dbReference>
<accession>A0A6A6R064</accession>
<evidence type="ECO:0000256" key="5">
    <source>
        <dbReference type="ARBA" id="ARBA00022801"/>
    </source>
</evidence>
<dbReference type="InterPro" id="IPR023296">
    <property type="entry name" value="Glyco_hydro_beta-prop_sf"/>
</dbReference>
<gene>
    <name evidence="11" type="ORF">BU16DRAFT_458491</name>
</gene>
<dbReference type="OrthoDB" id="195678at2759"/>
<evidence type="ECO:0000256" key="4">
    <source>
        <dbReference type="ARBA" id="ARBA00012586"/>
    </source>
</evidence>
<evidence type="ECO:0000256" key="7">
    <source>
        <dbReference type="PIRNR" id="PIRNR026534"/>
    </source>
</evidence>
<dbReference type="InterPro" id="IPR006710">
    <property type="entry name" value="Glyco_hydro_43"/>
</dbReference>
<dbReference type="CDD" id="cd18831">
    <property type="entry name" value="GH43_AnAbnA-like"/>
    <property type="match status" value="1"/>
</dbReference>
<dbReference type="PANTHER" id="PTHR43301:SF3">
    <property type="entry name" value="ARABINAN ENDO-1,5-ALPHA-L-ARABINOSIDASE A-RELATED"/>
    <property type="match status" value="1"/>
</dbReference>
<evidence type="ECO:0000256" key="8">
    <source>
        <dbReference type="PIRSR" id="PIRSR606710-1"/>
    </source>
</evidence>
<dbReference type="InterPro" id="IPR016840">
    <property type="entry name" value="Glyco_hydro_43_endo_a_Ara-ase"/>
</dbReference>
<proteinExistence type="inferred from homology"/>
<dbReference type="InterPro" id="IPR050727">
    <property type="entry name" value="GH43_arabinanases"/>
</dbReference>
<name>A0A6A6R064_9PEZI</name>
<dbReference type="UniPathway" id="UPA00667"/>
<dbReference type="EMBL" id="MU004187">
    <property type="protein sequence ID" value="KAF2496797.1"/>
    <property type="molecule type" value="Genomic_DNA"/>
</dbReference>
<feature type="signal peptide" evidence="10">
    <location>
        <begin position="1"/>
        <end position="21"/>
    </location>
</feature>
<evidence type="ECO:0000256" key="6">
    <source>
        <dbReference type="ARBA" id="ARBA00023295"/>
    </source>
</evidence>
<keyword evidence="12" id="KW-1185">Reference proteome</keyword>
<feature type="active site" description="Proton acceptor" evidence="8">
    <location>
        <position position="47"/>
    </location>
</feature>
<sequence length="350" mass="37753">MTYSIVSYSLLVSAALALVAATPIHPRAAASWPDPEPCTGNNSAIHDPSLIKKGDTWYRFSTNDNILIANAPSLNGPWTYQQQMLPQGSIIKVADDQQLWVSKLAPDVHLIDSTYHVYYAVSTSGSQASDIGVATSPSLEAGSTWTDHGSLGLPKSSDYNLIDPNLFRDGDTSHFIFGSFWRDIFQTTLSADDPTKWSGAAPANVVYNSTIRLGADATTVEEGGFQFSTTVAGKTWYYLFFSSGLCCQAQDDLAPAGEEYKVMVGRAESPTGPFVDQAGKSCLSGNGGSLVLGSHGFVYAPGGQGVLVDDGGRAVIYYHYVDTRIGYEYKDFQFGFNYLDFSSGWPVLTT</sequence>
<evidence type="ECO:0000256" key="2">
    <source>
        <dbReference type="ARBA" id="ARBA00004834"/>
    </source>
</evidence>
<comment type="catalytic activity">
    <reaction evidence="1 7">
        <text>Endohydrolysis of (1-&gt;5)-alpha-arabinofuranosidic linkages in (1-&gt;5)-arabinans.</text>
        <dbReference type="EC" id="3.2.1.99"/>
    </reaction>
</comment>
<feature type="site" description="Important for catalytic activity, responsible for pKa modulation of the active site Glu and correct orientation of both the proton donor and substrate" evidence="9">
    <location>
        <position position="163"/>
    </location>
</feature>
<evidence type="ECO:0000256" key="3">
    <source>
        <dbReference type="ARBA" id="ARBA00009865"/>
    </source>
</evidence>
<dbReference type="PANTHER" id="PTHR43301">
    <property type="entry name" value="ARABINAN ENDO-1,5-ALPHA-L-ARABINOSIDASE"/>
    <property type="match status" value="1"/>
</dbReference>
<keyword evidence="5 7" id="KW-0378">Hydrolase</keyword>
<comment type="pathway">
    <text evidence="2 7">Glycan metabolism; L-arabinan degradation.</text>
</comment>
<evidence type="ECO:0000313" key="12">
    <source>
        <dbReference type="Proteomes" id="UP000799750"/>
    </source>
</evidence>
<dbReference type="Proteomes" id="UP000799750">
    <property type="component" value="Unassembled WGS sequence"/>
</dbReference>